<protein>
    <submittedName>
        <fullName evidence="3">DUF6950 family protein</fullName>
    </submittedName>
</protein>
<feature type="region of interest" description="Disordered" evidence="1">
    <location>
        <begin position="199"/>
        <end position="224"/>
    </location>
</feature>
<dbReference type="Pfam" id="PF22262">
    <property type="entry name" value="DUF6950"/>
    <property type="match status" value="1"/>
</dbReference>
<accession>A0ABW1YUI0</accession>
<name>A0ABW1YUI0_9RHOB</name>
<evidence type="ECO:0000256" key="1">
    <source>
        <dbReference type="SAM" id="MobiDB-lite"/>
    </source>
</evidence>
<reference evidence="4" key="1">
    <citation type="journal article" date="2019" name="Int. J. Syst. Evol. Microbiol.">
        <title>The Global Catalogue of Microorganisms (GCM) 10K type strain sequencing project: providing services to taxonomists for standard genome sequencing and annotation.</title>
        <authorList>
            <consortium name="The Broad Institute Genomics Platform"/>
            <consortium name="The Broad Institute Genome Sequencing Center for Infectious Disease"/>
            <person name="Wu L."/>
            <person name="Ma J."/>
        </authorList>
    </citation>
    <scope>NUCLEOTIDE SEQUENCE [LARGE SCALE GENOMIC DNA]</scope>
    <source>
        <strain evidence="4">NBRC 111368</strain>
    </source>
</reference>
<keyword evidence="4" id="KW-1185">Reference proteome</keyword>
<sequence>MREFDPATLELLAGRRGLEARRLVWIAARNRQTGIIEGMGLCTGADDLTVTIAGVSRTYLGVGALLESEPITAGAGLTVRIHQLRLAAIDGRVEDLVKGYETRFADVDIHRAIFDPETGAMAGPPHRVFRGLVNALDFPTGPVDGSPACIIEVVSETRALTRTLPTKKSDDSHQARGGDRFRRYAEISGAVPVYWNEIRSDPTQSPTQGGGASNNGGASMTVDATLERRPDWRVRLADYLAGVARRPFRPGTMDCGLFAAGAVEAMTGTDLGAEWRGTYRTISAAREALRGAGFADHVALVASLLPEVSPAYAQAGDIAALPGSDGGPALGVVQGASVYCLRPSGLALVSRLHIEKAFKV</sequence>
<comment type="caution">
    <text evidence="3">The sequence shown here is derived from an EMBL/GenBank/DDBJ whole genome shotgun (WGS) entry which is preliminary data.</text>
</comment>
<proteinExistence type="predicted"/>
<dbReference type="InterPro" id="IPR053802">
    <property type="entry name" value="DUF6950"/>
</dbReference>
<dbReference type="Proteomes" id="UP001596403">
    <property type="component" value="Unassembled WGS sequence"/>
</dbReference>
<organism evidence="3 4">
    <name type="scientific">Sulfitobacter profundi</name>
    <dbReference type="NCBI Taxonomy" id="2679961"/>
    <lineage>
        <taxon>Bacteria</taxon>
        <taxon>Pseudomonadati</taxon>
        <taxon>Pseudomonadota</taxon>
        <taxon>Alphaproteobacteria</taxon>
        <taxon>Rhodobacterales</taxon>
        <taxon>Roseobacteraceae</taxon>
        <taxon>Sulfitobacter</taxon>
    </lineage>
</organism>
<dbReference type="EMBL" id="JBHSWA010000001">
    <property type="protein sequence ID" value="MFC6640812.1"/>
    <property type="molecule type" value="Genomic_DNA"/>
</dbReference>
<feature type="domain" description="DUF6950" evidence="2">
    <location>
        <begin position="227"/>
        <end position="360"/>
    </location>
</feature>
<dbReference type="RefSeq" id="WP_386280384.1">
    <property type="nucleotide sequence ID" value="NZ_JBHSWA010000001.1"/>
</dbReference>
<evidence type="ECO:0000313" key="4">
    <source>
        <dbReference type="Proteomes" id="UP001596403"/>
    </source>
</evidence>
<evidence type="ECO:0000259" key="2">
    <source>
        <dbReference type="Pfam" id="PF22262"/>
    </source>
</evidence>
<gene>
    <name evidence="3" type="ORF">ACFQAU_02790</name>
</gene>
<evidence type="ECO:0000313" key="3">
    <source>
        <dbReference type="EMBL" id="MFC6640812.1"/>
    </source>
</evidence>